<evidence type="ECO:0000256" key="2">
    <source>
        <dbReference type="ARBA" id="ARBA00011738"/>
    </source>
</evidence>
<dbReference type="EC" id="3.5.4.33" evidence="8"/>
<accession>A0ABW0MJR6</accession>
<evidence type="ECO:0000313" key="11">
    <source>
        <dbReference type="Proteomes" id="UP001596101"/>
    </source>
</evidence>
<comment type="similarity">
    <text evidence="1">Belongs to the cytidine and deoxycytidylate deaminase family. ADAT2 subfamily.</text>
</comment>
<dbReference type="InterPro" id="IPR028883">
    <property type="entry name" value="tRNA_aden_deaminase"/>
</dbReference>
<proteinExistence type="inferred from homology"/>
<evidence type="ECO:0000259" key="9">
    <source>
        <dbReference type="PROSITE" id="PS51747"/>
    </source>
</evidence>
<evidence type="ECO:0000256" key="7">
    <source>
        <dbReference type="ARBA" id="ARBA00048045"/>
    </source>
</evidence>
<feature type="binding site" evidence="8">
    <location>
        <position position="64"/>
    </location>
    <ligand>
        <name>Zn(2+)</name>
        <dbReference type="ChEBI" id="CHEBI:29105"/>
        <note>catalytic</note>
    </ligand>
</feature>
<organism evidence="10 11">
    <name type="scientific">Massilia suwonensis</name>
    <dbReference type="NCBI Taxonomy" id="648895"/>
    <lineage>
        <taxon>Bacteria</taxon>
        <taxon>Pseudomonadati</taxon>
        <taxon>Pseudomonadota</taxon>
        <taxon>Betaproteobacteria</taxon>
        <taxon>Burkholderiales</taxon>
        <taxon>Oxalobacteraceae</taxon>
        <taxon>Telluria group</taxon>
        <taxon>Massilia</taxon>
    </lineage>
</organism>
<dbReference type="PROSITE" id="PS00903">
    <property type="entry name" value="CYT_DCMP_DEAMINASES_1"/>
    <property type="match status" value="1"/>
</dbReference>
<dbReference type="CDD" id="cd01285">
    <property type="entry name" value="nucleoside_deaminase"/>
    <property type="match status" value="1"/>
</dbReference>
<dbReference type="NCBIfam" id="NF008113">
    <property type="entry name" value="PRK10860.1"/>
    <property type="match status" value="1"/>
</dbReference>
<evidence type="ECO:0000256" key="8">
    <source>
        <dbReference type="HAMAP-Rule" id="MF_00972"/>
    </source>
</evidence>
<feature type="active site" description="Proton donor" evidence="8">
    <location>
        <position position="66"/>
    </location>
</feature>
<keyword evidence="3 8" id="KW-0819">tRNA processing</keyword>
<feature type="binding site" evidence="8">
    <location>
        <position position="97"/>
    </location>
    <ligand>
        <name>Zn(2+)</name>
        <dbReference type="ChEBI" id="CHEBI:29105"/>
        <note>catalytic</note>
    </ligand>
</feature>
<comment type="caution">
    <text evidence="10">The sequence shown here is derived from an EMBL/GenBank/DDBJ whole genome shotgun (WGS) entry which is preliminary data.</text>
</comment>
<dbReference type="RefSeq" id="WP_379754222.1">
    <property type="nucleotide sequence ID" value="NZ_JBHSMR010000013.1"/>
</dbReference>
<feature type="domain" description="CMP/dCMP-type deaminase" evidence="9">
    <location>
        <begin position="13"/>
        <end position="140"/>
    </location>
</feature>
<dbReference type="Proteomes" id="UP001596101">
    <property type="component" value="Unassembled WGS sequence"/>
</dbReference>
<comment type="subunit">
    <text evidence="2 8">Homodimer.</text>
</comment>
<dbReference type="PANTHER" id="PTHR11079:SF202">
    <property type="entry name" value="TRNA-SPECIFIC ADENOSINE DEAMINASE"/>
    <property type="match status" value="1"/>
</dbReference>
<keyword evidence="4 8" id="KW-0479">Metal-binding</keyword>
<reference evidence="11" key="1">
    <citation type="journal article" date="2019" name="Int. J. Syst. Evol. Microbiol.">
        <title>The Global Catalogue of Microorganisms (GCM) 10K type strain sequencing project: providing services to taxonomists for standard genome sequencing and annotation.</title>
        <authorList>
            <consortium name="The Broad Institute Genomics Platform"/>
            <consortium name="The Broad Institute Genome Sequencing Center for Infectious Disease"/>
            <person name="Wu L."/>
            <person name="Ma J."/>
        </authorList>
    </citation>
    <scope>NUCLEOTIDE SEQUENCE [LARGE SCALE GENOMIC DNA]</scope>
    <source>
        <strain evidence="11">CCUG 43111</strain>
    </source>
</reference>
<name>A0ABW0MJR6_9BURK</name>
<keyword evidence="11" id="KW-1185">Reference proteome</keyword>
<protein>
    <recommendedName>
        <fullName evidence="8">tRNA-specific adenosine deaminase</fullName>
        <ecNumber evidence="8">3.5.4.33</ecNumber>
    </recommendedName>
</protein>
<evidence type="ECO:0000256" key="3">
    <source>
        <dbReference type="ARBA" id="ARBA00022694"/>
    </source>
</evidence>
<comment type="cofactor">
    <cofactor evidence="8">
        <name>Zn(2+)</name>
        <dbReference type="ChEBI" id="CHEBI:29105"/>
    </cofactor>
    <text evidence="8">Binds 1 zinc ion per subunit.</text>
</comment>
<dbReference type="HAMAP" id="MF_00972">
    <property type="entry name" value="tRNA_aden_deaminase"/>
    <property type="match status" value="1"/>
</dbReference>
<evidence type="ECO:0000256" key="5">
    <source>
        <dbReference type="ARBA" id="ARBA00022801"/>
    </source>
</evidence>
<dbReference type="Pfam" id="PF00383">
    <property type="entry name" value="dCMP_cyt_deam_1"/>
    <property type="match status" value="1"/>
</dbReference>
<evidence type="ECO:0000256" key="1">
    <source>
        <dbReference type="ARBA" id="ARBA00010669"/>
    </source>
</evidence>
<dbReference type="SUPFAM" id="SSF53927">
    <property type="entry name" value="Cytidine deaminase-like"/>
    <property type="match status" value="1"/>
</dbReference>
<dbReference type="GO" id="GO:0052717">
    <property type="term" value="F:tRNA-specific adenosine-34 deaminase activity"/>
    <property type="evidence" value="ECO:0007669"/>
    <property type="project" value="UniProtKB-EC"/>
</dbReference>
<evidence type="ECO:0000256" key="6">
    <source>
        <dbReference type="ARBA" id="ARBA00022833"/>
    </source>
</evidence>
<dbReference type="InterPro" id="IPR016192">
    <property type="entry name" value="APOBEC/CMP_deaminase_Zn-bd"/>
</dbReference>
<evidence type="ECO:0000256" key="4">
    <source>
        <dbReference type="ARBA" id="ARBA00022723"/>
    </source>
</evidence>
<dbReference type="PANTHER" id="PTHR11079">
    <property type="entry name" value="CYTOSINE DEAMINASE FAMILY MEMBER"/>
    <property type="match status" value="1"/>
</dbReference>
<dbReference type="EMBL" id="JBHSMR010000013">
    <property type="protein sequence ID" value="MFC5478469.1"/>
    <property type="molecule type" value="Genomic_DNA"/>
</dbReference>
<feature type="binding site" evidence="8">
    <location>
        <position position="94"/>
    </location>
    <ligand>
        <name>Zn(2+)</name>
        <dbReference type="ChEBI" id="CHEBI:29105"/>
        <note>catalytic</note>
    </ligand>
</feature>
<sequence length="169" mass="17879">MPDSVISLAADLALDARFMRQALAQAELARAQGEVPVGAVVVKDGEVVAVGYNQPIGRHDPTAHAEVMALRAAGEKLGNYRLPGCELYVTLEPCAMCSGAMMHARLARVVYAASDPKTGVCGSVLDLFAHEVLNHHTEVVGGVLAEEASAMLKGFFAERRAAARRIPAE</sequence>
<keyword evidence="6 8" id="KW-0862">Zinc</keyword>
<dbReference type="InterPro" id="IPR002125">
    <property type="entry name" value="CMP_dCMP_dom"/>
</dbReference>
<dbReference type="Gene3D" id="3.40.140.10">
    <property type="entry name" value="Cytidine Deaminase, domain 2"/>
    <property type="match status" value="1"/>
</dbReference>
<dbReference type="InterPro" id="IPR016193">
    <property type="entry name" value="Cytidine_deaminase-like"/>
</dbReference>
<comment type="catalytic activity">
    <reaction evidence="7 8">
        <text>adenosine(34) in tRNA + H2O + H(+) = inosine(34) in tRNA + NH4(+)</text>
        <dbReference type="Rhea" id="RHEA:43168"/>
        <dbReference type="Rhea" id="RHEA-COMP:10373"/>
        <dbReference type="Rhea" id="RHEA-COMP:10374"/>
        <dbReference type="ChEBI" id="CHEBI:15377"/>
        <dbReference type="ChEBI" id="CHEBI:15378"/>
        <dbReference type="ChEBI" id="CHEBI:28938"/>
        <dbReference type="ChEBI" id="CHEBI:74411"/>
        <dbReference type="ChEBI" id="CHEBI:82852"/>
        <dbReference type="EC" id="3.5.4.33"/>
    </reaction>
</comment>
<keyword evidence="5 8" id="KW-0378">Hydrolase</keyword>
<comment type="function">
    <text evidence="8">Catalyzes the deamination of adenosine to inosine at the wobble position 34 of tRNA(Arg2).</text>
</comment>
<evidence type="ECO:0000313" key="10">
    <source>
        <dbReference type="EMBL" id="MFC5478469.1"/>
    </source>
</evidence>
<dbReference type="PROSITE" id="PS51747">
    <property type="entry name" value="CYT_DCMP_DEAMINASES_2"/>
    <property type="match status" value="1"/>
</dbReference>
<gene>
    <name evidence="8 10" type="primary">tadA</name>
    <name evidence="10" type="ORF">ACFPQ5_09740</name>
</gene>